<sequence length="733" mass="84047">FNSFVPNQYDLYSALELFVLRLCTWLPPADSINFISRMVLPQLARNKNHVLVDVCPPNPYSILTFPHELAKALFVTYLRSCKLLGQEVPPELLNRINSCYFWTESQTRFLNEKLVPNPSNFEERETKAFTGYVDLVHTDSTQMRGLPESSWATYFCQTFPPDRAVTIFAAHFRNIYDGKTTSPAEREAIITTLKNMDVPHQITGINSLVDYLVQEAKRDNIEHFAAASSNALAALLIEDEIIPIDRFFFTAAFTARSDESTLAVLSLIRAICRHHSFTEMTRELSTLPKMGSADFIKKMNELKTRRRTSHSQNEQRIYDEHPSYYGHPLLKIISSVDALIERALQLNIPDEHFRELVDAFSPLYRFHPFPLTYCLSVLSPLYGHTDTRDGDKPEENRQQILKMRQRARMLVLSVVKYEAGQCPFSSHFTSANPSTTEDDAYSLALTLTKNLIAVLNIGHVPSDSLDADPRCPSLFYTGEWRSNELSPQGHTLYAIAVEMLTSPISNEVLGRAFIDLFWQERLEQPLLYLNAISLILTSLPHTYTQFLFTEIMSIFGEGLKDTTIDEIILETHERASLSMRATKLSAILALSQAFWHHATVPTLMWFVTRFETELEAGVRTEKDLFAALHVIIPLLQRIADSKEKNQIDRCFRMVVLFYKLLKSIQVIEREDNICDLLYHFKYMFVGDFVKEDINILIDSMQCSLKKKLKFIVQSTEGKGNQEEADNERKDSLL</sequence>
<feature type="non-terminal residue" evidence="8">
    <location>
        <position position="1"/>
    </location>
</feature>
<keyword evidence="9" id="KW-1185">Reference proteome</keyword>
<evidence type="ECO:0000256" key="6">
    <source>
        <dbReference type="ARBA" id="ARBA00023242"/>
    </source>
</evidence>
<evidence type="ECO:0000256" key="2">
    <source>
        <dbReference type="ARBA" id="ARBA00010222"/>
    </source>
</evidence>
<protein>
    <recommendedName>
        <fullName evidence="3">Mediator of RNA polymerase II transcription subunit 23</fullName>
    </recommendedName>
    <alternativeName>
        <fullName evidence="7">Mediator complex subunit 23</fullName>
    </alternativeName>
</protein>
<evidence type="ECO:0000256" key="7">
    <source>
        <dbReference type="ARBA" id="ARBA00031961"/>
    </source>
</evidence>
<feature type="non-terminal residue" evidence="8">
    <location>
        <position position="733"/>
    </location>
</feature>
<dbReference type="EMBL" id="BTSY01000005">
    <property type="protein sequence ID" value="GMT28254.1"/>
    <property type="molecule type" value="Genomic_DNA"/>
</dbReference>
<proteinExistence type="inferred from homology"/>
<evidence type="ECO:0000313" key="9">
    <source>
        <dbReference type="Proteomes" id="UP001432322"/>
    </source>
</evidence>
<keyword evidence="4" id="KW-0805">Transcription regulation</keyword>
<dbReference type="InterPro" id="IPR021629">
    <property type="entry name" value="Mediator_Med23"/>
</dbReference>
<dbReference type="AlphaFoldDB" id="A0AAV5WEN1"/>
<keyword evidence="5" id="KW-0804">Transcription</keyword>
<evidence type="ECO:0000256" key="5">
    <source>
        <dbReference type="ARBA" id="ARBA00023163"/>
    </source>
</evidence>
<evidence type="ECO:0000256" key="1">
    <source>
        <dbReference type="ARBA" id="ARBA00004123"/>
    </source>
</evidence>
<organism evidence="8 9">
    <name type="scientific">Pristionchus fissidentatus</name>
    <dbReference type="NCBI Taxonomy" id="1538716"/>
    <lineage>
        <taxon>Eukaryota</taxon>
        <taxon>Metazoa</taxon>
        <taxon>Ecdysozoa</taxon>
        <taxon>Nematoda</taxon>
        <taxon>Chromadorea</taxon>
        <taxon>Rhabditida</taxon>
        <taxon>Rhabditina</taxon>
        <taxon>Diplogasteromorpha</taxon>
        <taxon>Diplogasteroidea</taxon>
        <taxon>Neodiplogasteridae</taxon>
        <taxon>Pristionchus</taxon>
    </lineage>
</organism>
<dbReference type="PANTHER" id="PTHR12691">
    <property type="entry name" value="MEDIATOR OF RNA POLYMERASE II TRANSCRIPTION SUBUNIT 23"/>
    <property type="match status" value="1"/>
</dbReference>
<comment type="similarity">
    <text evidence="2">Belongs to the Mediator complex subunit 23 family.</text>
</comment>
<name>A0AAV5WEN1_9BILA</name>
<evidence type="ECO:0000256" key="4">
    <source>
        <dbReference type="ARBA" id="ARBA00023015"/>
    </source>
</evidence>
<reference evidence="8" key="1">
    <citation type="submission" date="2023-10" db="EMBL/GenBank/DDBJ databases">
        <title>Genome assembly of Pristionchus species.</title>
        <authorList>
            <person name="Yoshida K."/>
            <person name="Sommer R.J."/>
        </authorList>
    </citation>
    <scope>NUCLEOTIDE SEQUENCE</scope>
    <source>
        <strain evidence="8">RS5133</strain>
    </source>
</reference>
<dbReference type="GO" id="GO:0006357">
    <property type="term" value="P:regulation of transcription by RNA polymerase II"/>
    <property type="evidence" value="ECO:0007669"/>
    <property type="project" value="TreeGrafter"/>
</dbReference>
<dbReference type="GO" id="GO:0005667">
    <property type="term" value="C:transcription regulator complex"/>
    <property type="evidence" value="ECO:0007669"/>
    <property type="project" value="TreeGrafter"/>
</dbReference>
<gene>
    <name evidence="8" type="ORF">PFISCL1PPCAC_19551</name>
</gene>
<dbReference type="Pfam" id="PF11573">
    <property type="entry name" value="Med23"/>
    <property type="match status" value="1"/>
</dbReference>
<dbReference type="Proteomes" id="UP001432322">
    <property type="component" value="Unassembled WGS sequence"/>
</dbReference>
<keyword evidence="6" id="KW-0539">Nucleus</keyword>
<evidence type="ECO:0000256" key="3">
    <source>
        <dbReference type="ARBA" id="ARBA00019696"/>
    </source>
</evidence>
<dbReference type="PANTHER" id="PTHR12691:SF10">
    <property type="entry name" value="MEDIATOR OF RNA POLYMERASE II TRANSCRIPTION SUBUNIT 23"/>
    <property type="match status" value="1"/>
</dbReference>
<evidence type="ECO:0000313" key="8">
    <source>
        <dbReference type="EMBL" id="GMT28254.1"/>
    </source>
</evidence>
<accession>A0AAV5WEN1</accession>
<comment type="caution">
    <text evidence="8">The sequence shown here is derived from an EMBL/GenBank/DDBJ whole genome shotgun (WGS) entry which is preliminary data.</text>
</comment>
<dbReference type="GO" id="GO:0010628">
    <property type="term" value="P:positive regulation of gene expression"/>
    <property type="evidence" value="ECO:0007669"/>
    <property type="project" value="TreeGrafter"/>
</dbReference>
<comment type="subcellular location">
    <subcellularLocation>
        <location evidence="1">Nucleus</location>
    </subcellularLocation>
</comment>
<dbReference type="GO" id="GO:0016592">
    <property type="term" value="C:mediator complex"/>
    <property type="evidence" value="ECO:0007669"/>
    <property type="project" value="TreeGrafter"/>
</dbReference>